<comment type="caution">
    <text evidence="2">The sequence shown here is derived from an EMBL/GenBank/DDBJ whole genome shotgun (WGS) entry which is preliminary data.</text>
</comment>
<feature type="transmembrane region" description="Helical" evidence="1">
    <location>
        <begin position="57"/>
        <end position="75"/>
    </location>
</feature>
<dbReference type="AlphaFoldDB" id="A0A1R1ERL9"/>
<organism evidence="2 3">
    <name type="scientific">Paenibacillus rhizosphaerae</name>
    <dbReference type="NCBI Taxonomy" id="297318"/>
    <lineage>
        <taxon>Bacteria</taxon>
        <taxon>Bacillati</taxon>
        <taxon>Bacillota</taxon>
        <taxon>Bacilli</taxon>
        <taxon>Bacillales</taxon>
        <taxon>Paenibacillaceae</taxon>
        <taxon>Paenibacillus</taxon>
    </lineage>
</organism>
<evidence type="ECO:0008006" key="4">
    <source>
        <dbReference type="Google" id="ProtNLM"/>
    </source>
</evidence>
<name>A0A1R1ERL9_9BACL</name>
<dbReference type="EMBL" id="MRTP01000003">
    <property type="protein sequence ID" value="OMF54493.1"/>
    <property type="molecule type" value="Genomic_DNA"/>
</dbReference>
<keyword evidence="1" id="KW-0472">Membrane</keyword>
<dbReference type="STRING" id="297318.BK138_15095"/>
<accession>A0A1R1ERL9</accession>
<proteinExistence type="predicted"/>
<evidence type="ECO:0000256" key="1">
    <source>
        <dbReference type="SAM" id="Phobius"/>
    </source>
</evidence>
<feature type="transmembrane region" description="Helical" evidence="1">
    <location>
        <begin position="12"/>
        <end position="45"/>
    </location>
</feature>
<protein>
    <recommendedName>
        <fullName evidence="4">DUF2512 domain-containing protein</fullName>
    </recommendedName>
</protein>
<evidence type="ECO:0000313" key="2">
    <source>
        <dbReference type="EMBL" id="OMF54493.1"/>
    </source>
</evidence>
<reference evidence="2 3" key="1">
    <citation type="submission" date="2016-11" db="EMBL/GenBank/DDBJ databases">
        <title>Paenibacillus species isolates.</title>
        <authorList>
            <person name="Beno S.M."/>
        </authorList>
    </citation>
    <scope>NUCLEOTIDE SEQUENCE [LARGE SCALE GENOMIC DNA]</scope>
    <source>
        <strain evidence="2 3">FSL R5-0378</strain>
    </source>
</reference>
<gene>
    <name evidence="2" type="ORF">BK138_15095</name>
</gene>
<dbReference type="Proteomes" id="UP000187172">
    <property type="component" value="Unassembled WGS sequence"/>
</dbReference>
<sequence length="117" mass="12947">MGKFAVKLVAHLVVITAMLLVLSTATIWGALATALAIGVISYLVGDLLILRASQNNIVSTLCDAVLVFLMLWAVRASNLWSLSYTDMLVITIVAGIFEYFYHMWLLSDDRSARRQRA</sequence>
<feature type="transmembrane region" description="Helical" evidence="1">
    <location>
        <begin position="87"/>
        <end position="106"/>
    </location>
</feature>
<keyword evidence="1" id="KW-1133">Transmembrane helix</keyword>
<dbReference type="InterPro" id="IPR019649">
    <property type="entry name" value="DUF2512"/>
</dbReference>
<evidence type="ECO:0000313" key="3">
    <source>
        <dbReference type="Proteomes" id="UP000187172"/>
    </source>
</evidence>
<dbReference type="RefSeq" id="WP_076170396.1">
    <property type="nucleotide sequence ID" value="NZ_MRTP01000003.1"/>
</dbReference>
<dbReference type="Pfam" id="PF10710">
    <property type="entry name" value="DUF2512"/>
    <property type="match status" value="1"/>
</dbReference>
<keyword evidence="1" id="KW-0812">Transmembrane</keyword>
<keyword evidence="3" id="KW-1185">Reference proteome</keyword>